<keyword evidence="2" id="KW-1185">Reference proteome</keyword>
<dbReference type="Proteomes" id="UP000194236">
    <property type="component" value="Unassembled WGS sequence"/>
</dbReference>
<proteinExistence type="predicted"/>
<reference evidence="1 2" key="1">
    <citation type="submission" date="2017-03" db="EMBL/GenBank/DDBJ databases">
        <title>Genome Survey of Euroglyphus maynei.</title>
        <authorList>
            <person name="Arlian L.G."/>
            <person name="Morgan M.S."/>
            <person name="Rider S.D."/>
        </authorList>
    </citation>
    <scope>NUCLEOTIDE SEQUENCE [LARGE SCALE GENOMIC DNA]</scope>
    <source>
        <strain evidence="1">Arlian Lab</strain>
        <tissue evidence="1">Whole body</tissue>
    </source>
</reference>
<dbReference type="AlphaFoldDB" id="A0A1Y3B2Q8"/>
<comment type="caution">
    <text evidence="1">The sequence shown here is derived from an EMBL/GenBank/DDBJ whole genome shotgun (WGS) entry which is preliminary data.</text>
</comment>
<dbReference type="OrthoDB" id="8327471at2759"/>
<protein>
    <submittedName>
        <fullName evidence="1">Uncharacterized protein</fullName>
    </submittedName>
</protein>
<organism evidence="1 2">
    <name type="scientific">Euroglyphus maynei</name>
    <name type="common">Mayne's house dust mite</name>
    <dbReference type="NCBI Taxonomy" id="6958"/>
    <lineage>
        <taxon>Eukaryota</taxon>
        <taxon>Metazoa</taxon>
        <taxon>Ecdysozoa</taxon>
        <taxon>Arthropoda</taxon>
        <taxon>Chelicerata</taxon>
        <taxon>Arachnida</taxon>
        <taxon>Acari</taxon>
        <taxon>Acariformes</taxon>
        <taxon>Sarcoptiformes</taxon>
        <taxon>Astigmata</taxon>
        <taxon>Psoroptidia</taxon>
        <taxon>Analgoidea</taxon>
        <taxon>Pyroglyphidae</taxon>
        <taxon>Pyroglyphinae</taxon>
        <taxon>Euroglyphus</taxon>
    </lineage>
</organism>
<name>A0A1Y3B2Q8_EURMA</name>
<evidence type="ECO:0000313" key="2">
    <source>
        <dbReference type="Proteomes" id="UP000194236"/>
    </source>
</evidence>
<gene>
    <name evidence="1" type="ORF">BLA29_003574</name>
</gene>
<evidence type="ECO:0000313" key="1">
    <source>
        <dbReference type="EMBL" id="OTF73605.1"/>
    </source>
</evidence>
<sequence length="188" mass="21205">MANATERSEHRHEFLVKPSAFDESNETIEAFIAQFERIANANSWDNVKMAKVFPALLPSDCVWIETIESLSSADQASFFEIKKAIEENNRGKRLKNMQDLANVKRNGNEALPKLAHRIHILVERVFGKFAAGNKIFLELFFFLNCLPLDIQILLCNPDIPKTVKDAVNAAEGLETAKAHFPAQIHCVK</sequence>
<accession>A0A1Y3B2Q8</accession>
<dbReference type="EMBL" id="MUJZ01050897">
    <property type="protein sequence ID" value="OTF73605.1"/>
    <property type="molecule type" value="Genomic_DNA"/>
</dbReference>